<dbReference type="Proteomes" id="UP000256519">
    <property type="component" value="Unassembled WGS sequence"/>
</dbReference>
<dbReference type="InterPro" id="IPR018062">
    <property type="entry name" value="HTH_AraC-typ_CS"/>
</dbReference>
<keyword evidence="1" id="KW-0805">Transcription regulation</keyword>
<dbReference type="GO" id="GO:0043565">
    <property type="term" value="F:sequence-specific DNA binding"/>
    <property type="evidence" value="ECO:0007669"/>
    <property type="project" value="InterPro"/>
</dbReference>
<dbReference type="Gene3D" id="2.60.120.280">
    <property type="entry name" value="Regulatory protein AraC"/>
    <property type="match status" value="1"/>
</dbReference>
<dbReference type="Pfam" id="PF12833">
    <property type="entry name" value="HTH_18"/>
    <property type="match status" value="1"/>
</dbReference>
<evidence type="ECO:0000259" key="4">
    <source>
        <dbReference type="PROSITE" id="PS01124"/>
    </source>
</evidence>
<sequence length="297" mass="34822">MLSLTHDKHQSFLYRHSKEPLTKDVRISSIGFEKRVSTDYYWDGRMRKNNLNHYIFQYTLSGYGEIRVGEQILTIEPGQAFIVKIPSDHCYYLPEGSPEWEFIFITLEGPKAEECWDYVIDQFGIHLTLDDTSPLIFSLKEIYQFAVKEGIGDSFISSAKAYEFIMSLYRFTKGLDQVKPEIPNDIRTAIHFMTEHYHEPLSLEEIAEHTGLSKYYFTNKFQKYTNTTPIQFLTTIRMEKAMELLLKTNKTLHEIAIETGYDNANYFSKVFKKLIGMSADSFRKDKKMLDNYHVIIN</sequence>
<comment type="caution">
    <text evidence="5">The sequence shown here is derived from an EMBL/GenBank/DDBJ whole genome shotgun (WGS) entry which is preliminary data.</text>
</comment>
<dbReference type="EMBL" id="PQWM01000017">
    <property type="protein sequence ID" value="RDZ12785.1"/>
    <property type="molecule type" value="Genomic_DNA"/>
</dbReference>
<dbReference type="Gene3D" id="1.10.10.60">
    <property type="entry name" value="Homeodomain-like"/>
    <property type="match status" value="2"/>
</dbReference>
<dbReference type="SUPFAM" id="SSF51215">
    <property type="entry name" value="Regulatory protein AraC"/>
    <property type="match status" value="1"/>
</dbReference>
<organism evidence="5 6">
    <name type="scientific">Priestia megaterium</name>
    <name type="common">Bacillus megaterium</name>
    <dbReference type="NCBI Taxonomy" id="1404"/>
    <lineage>
        <taxon>Bacteria</taxon>
        <taxon>Bacillati</taxon>
        <taxon>Bacillota</taxon>
        <taxon>Bacilli</taxon>
        <taxon>Bacillales</taxon>
        <taxon>Bacillaceae</taxon>
        <taxon>Priestia</taxon>
    </lineage>
</organism>
<dbReference type="PROSITE" id="PS00041">
    <property type="entry name" value="HTH_ARAC_FAMILY_1"/>
    <property type="match status" value="1"/>
</dbReference>
<dbReference type="PANTHER" id="PTHR43280:SF30">
    <property type="entry name" value="MMSAB OPERON REGULATORY PROTEIN"/>
    <property type="match status" value="1"/>
</dbReference>
<proteinExistence type="predicted"/>
<dbReference type="InterPro" id="IPR003313">
    <property type="entry name" value="AraC-bd"/>
</dbReference>
<dbReference type="AlphaFoldDB" id="A0A3D8X053"/>
<dbReference type="SUPFAM" id="SSF46689">
    <property type="entry name" value="Homeodomain-like"/>
    <property type="match status" value="2"/>
</dbReference>
<dbReference type="InterPro" id="IPR018060">
    <property type="entry name" value="HTH_AraC"/>
</dbReference>
<evidence type="ECO:0000313" key="5">
    <source>
        <dbReference type="EMBL" id="RDZ12785.1"/>
    </source>
</evidence>
<keyword evidence="2" id="KW-0238">DNA-binding</keyword>
<feature type="domain" description="HTH araC/xylS-type" evidence="4">
    <location>
        <begin position="187"/>
        <end position="285"/>
    </location>
</feature>
<accession>A0A3D8X053</accession>
<gene>
    <name evidence="5" type="ORF">C3744_17410</name>
</gene>
<name>A0A3D8X053_PRIMG</name>
<evidence type="ECO:0000313" key="6">
    <source>
        <dbReference type="Proteomes" id="UP000256519"/>
    </source>
</evidence>
<dbReference type="InterPro" id="IPR037923">
    <property type="entry name" value="HTH-like"/>
</dbReference>
<dbReference type="Pfam" id="PF02311">
    <property type="entry name" value="AraC_binding"/>
    <property type="match status" value="1"/>
</dbReference>
<dbReference type="InterPro" id="IPR009057">
    <property type="entry name" value="Homeodomain-like_sf"/>
</dbReference>
<evidence type="ECO:0000256" key="3">
    <source>
        <dbReference type="ARBA" id="ARBA00023163"/>
    </source>
</evidence>
<protein>
    <submittedName>
        <fullName evidence="5">AraC family transcriptional regulator</fullName>
    </submittedName>
</protein>
<dbReference type="RefSeq" id="WP_116075680.1">
    <property type="nucleotide sequence ID" value="NZ_CP187636.1"/>
</dbReference>
<keyword evidence="3" id="KW-0804">Transcription</keyword>
<reference evidence="5 6" key="1">
    <citation type="journal article" date="2018" name="Appl. Environ. Microbiol.">
        <title>Antimicrobial susceptibility testing and tentative epidemiological cut-off values of five Bacillus species relevant for use as animal feed additives or for plant protection.</title>
        <authorList>
            <person name="Agerso Y."/>
            <person name="Stuer-Lauridsen B."/>
            <person name="Bjerre K."/>
            <person name="Jensen M.G."/>
            <person name="Johansen E."/>
            <person name="Bennedsen M."/>
            <person name="Brockmann E."/>
            <person name="Nielsen B."/>
        </authorList>
    </citation>
    <scope>NUCLEOTIDE SEQUENCE [LARGE SCALE GENOMIC DNA]</scope>
    <source>
        <strain evidence="5 6">CHCC20162</strain>
    </source>
</reference>
<dbReference type="PANTHER" id="PTHR43280">
    <property type="entry name" value="ARAC-FAMILY TRANSCRIPTIONAL REGULATOR"/>
    <property type="match status" value="1"/>
</dbReference>
<evidence type="ECO:0000256" key="2">
    <source>
        <dbReference type="ARBA" id="ARBA00023125"/>
    </source>
</evidence>
<evidence type="ECO:0000256" key="1">
    <source>
        <dbReference type="ARBA" id="ARBA00023015"/>
    </source>
</evidence>
<dbReference type="SMART" id="SM00342">
    <property type="entry name" value="HTH_ARAC"/>
    <property type="match status" value="1"/>
</dbReference>
<dbReference type="GO" id="GO:0003700">
    <property type="term" value="F:DNA-binding transcription factor activity"/>
    <property type="evidence" value="ECO:0007669"/>
    <property type="project" value="InterPro"/>
</dbReference>
<dbReference type="PROSITE" id="PS01124">
    <property type="entry name" value="HTH_ARAC_FAMILY_2"/>
    <property type="match status" value="1"/>
</dbReference>